<gene>
    <name evidence="2" type="ORF">Gogos_010122</name>
</gene>
<comment type="caution">
    <text evidence="2">The sequence shown here is derived from an EMBL/GenBank/DDBJ whole genome shotgun (WGS) entry which is preliminary data.</text>
</comment>
<evidence type="ECO:0000313" key="2">
    <source>
        <dbReference type="EMBL" id="MBA0736586.1"/>
    </source>
</evidence>
<feature type="non-terminal residue" evidence="2">
    <location>
        <position position="116"/>
    </location>
</feature>
<proteinExistence type="predicted"/>
<sequence>PSVDEELVREFYVNLTSNELTKVSVRRIKVPISSNTINEFFELPNFEDDGYSSLMRNIEEENLQEILKELTVLGSKWIVSKNGTHIFPIDSILQQRVEERKDLEEEEEDPTEINPM</sequence>
<dbReference type="Pfam" id="PF20167">
    <property type="entry name" value="Transposase_32"/>
    <property type="match status" value="1"/>
</dbReference>
<dbReference type="Proteomes" id="UP000593579">
    <property type="component" value="Unassembled WGS sequence"/>
</dbReference>
<feature type="domain" description="Putative plant transposon protein" evidence="1">
    <location>
        <begin position="4"/>
        <end position="84"/>
    </location>
</feature>
<dbReference type="AlphaFoldDB" id="A0A7J9BK65"/>
<accession>A0A7J9BK65</accession>
<dbReference type="EMBL" id="JABEZY010000004">
    <property type="protein sequence ID" value="MBA0736586.1"/>
    <property type="molecule type" value="Genomic_DNA"/>
</dbReference>
<dbReference type="InterPro" id="IPR046796">
    <property type="entry name" value="Transposase_32_dom"/>
</dbReference>
<reference evidence="2 3" key="1">
    <citation type="journal article" date="2019" name="Genome Biol. Evol.">
        <title>Insights into the evolution of the New World diploid cottons (Gossypium, subgenus Houzingenia) based on genome sequencing.</title>
        <authorList>
            <person name="Grover C.E."/>
            <person name="Arick M.A. 2nd"/>
            <person name="Thrash A."/>
            <person name="Conover J.L."/>
            <person name="Sanders W.S."/>
            <person name="Peterson D.G."/>
            <person name="Frelichowski J.E."/>
            <person name="Scheffler J.A."/>
            <person name="Scheffler B.E."/>
            <person name="Wendel J.F."/>
        </authorList>
    </citation>
    <scope>NUCLEOTIDE SEQUENCE [LARGE SCALE GENOMIC DNA]</scope>
    <source>
        <strain evidence="2">5</strain>
        <tissue evidence="2">Leaf</tissue>
    </source>
</reference>
<organism evidence="2 3">
    <name type="scientific">Gossypium gossypioides</name>
    <name type="common">Mexican cotton</name>
    <name type="synonym">Selera gossypioides</name>
    <dbReference type="NCBI Taxonomy" id="34282"/>
    <lineage>
        <taxon>Eukaryota</taxon>
        <taxon>Viridiplantae</taxon>
        <taxon>Streptophyta</taxon>
        <taxon>Embryophyta</taxon>
        <taxon>Tracheophyta</taxon>
        <taxon>Spermatophyta</taxon>
        <taxon>Magnoliopsida</taxon>
        <taxon>eudicotyledons</taxon>
        <taxon>Gunneridae</taxon>
        <taxon>Pentapetalae</taxon>
        <taxon>rosids</taxon>
        <taxon>malvids</taxon>
        <taxon>Malvales</taxon>
        <taxon>Malvaceae</taxon>
        <taxon>Malvoideae</taxon>
        <taxon>Gossypium</taxon>
    </lineage>
</organism>
<evidence type="ECO:0000313" key="3">
    <source>
        <dbReference type="Proteomes" id="UP000593579"/>
    </source>
</evidence>
<name>A0A7J9BK65_GOSGO</name>
<evidence type="ECO:0000259" key="1">
    <source>
        <dbReference type="Pfam" id="PF20167"/>
    </source>
</evidence>
<protein>
    <recommendedName>
        <fullName evidence="1">Putative plant transposon protein domain-containing protein</fullName>
    </recommendedName>
</protein>
<keyword evidence="3" id="KW-1185">Reference proteome</keyword>